<dbReference type="Gene3D" id="2.170.130.10">
    <property type="entry name" value="TonB-dependent receptor, plug domain"/>
    <property type="match status" value="1"/>
</dbReference>
<accession>A0A413IQH7</accession>
<evidence type="ECO:0000256" key="3">
    <source>
        <dbReference type="ARBA" id="ARBA00022452"/>
    </source>
</evidence>
<dbReference type="RefSeq" id="WP_117774859.1">
    <property type="nucleotide sequence ID" value="NZ_CAJUBB010000015.1"/>
</dbReference>
<keyword evidence="6 7" id="KW-0998">Cell outer membrane</keyword>
<dbReference type="SUPFAM" id="SSF56935">
    <property type="entry name" value="Porins"/>
    <property type="match status" value="1"/>
</dbReference>
<evidence type="ECO:0000256" key="6">
    <source>
        <dbReference type="ARBA" id="ARBA00023237"/>
    </source>
</evidence>
<dbReference type="Proteomes" id="UP000286063">
    <property type="component" value="Unassembled WGS sequence"/>
</dbReference>
<evidence type="ECO:0000256" key="5">
    <source>
        <dbReference type="ARBA" id="ARBA00023136"/>
    </source>
</evidence>
<dbReference type="InterPro" id="IPR023997">
    <property type="entry name" value="TonB-dep_OMP_SusC/RagA_CS"/>
</dbReference>
<dbReference type="NCBIfam" id="TIGR04057">
    <property type="entry name" value="SusC_RagA_signa"/>
    <property type="match status" value="1"/>
</dbReference>
<dbReference type="GO" id="GO:0009279">
    <property type="term" value="C:cell outer membrane"/>
    <property type="evidence" value="ECO:0007669"/>
    <property type="project" value="UniProtKB-SubCell"/>
</dbReference>
<comment type="subcellular location">
    <subcellularLocation>
        <location evidence="1 7">Cell outer membrane</location>
        <topology evidence="1 7">Multi-pass membrane protein</topology>
    </subcellularLocation>
</comment>
<evidence type="ECO:0000313" key="9">
    <source>
        <dbReference type="EMBL" id="RGY19519.1"/>
    </source>
</evidence>
<keyword evidence="5 7" id="KW-0472">Membrane</keyword>
<organism evidence="9 10">
    <name type="scientific">Butyricimonas virosa</name>
    <dbReference type="NCBI Taxonomy" id="544645"/>
    <lineage>
        <taxon>Bacteria</taxon>
        <taxon>Pseudomonadati</taxon>
        <taxon>Bacteroidota</taxon>
        <taxon>Bacteroidia</taxon>
        <taxon>Bacteroidales</taxon>
        <taxon>Odoribacteraceae</taxon>
        <taxon>Butyricimonas</taxon>
    </lineage>
</organism>
<evidence type="ECO:0000313" key="10">
    <source>
        <dbReference type="Proteomes" id="UP000286063"/>
    </source>
</evidence>
<feature type="domain" description="TonB-dependent receptor plug" evidence="8">
    <location>
        <begin position="225"/>
        <end position="346"/>
    </location>
</feature>
<dbReference type="Pfam" id="PF13715">
    <property type="entry name" value="CarbopepD_reg_2"/>
    <property type="match status" value="1"/>
</dbReference>
<gene>
    <name evidence="9" type="ORF">DXA50_06185</name>
</gene>
<evidence type="ECO:0000256" key="1">
    <source>
        <dbReference type="ARBA" id="ARBA00004571"/>
    </source>
</evidence>
<dbReference type="Gene3D" id="2.40.170.20">
    <property type="entry name" value="TonB-dependent receptor, beta-barrel domain"/>
    <property type="match status" value="1"/>
</dbReference>
<keyword evidence="3 7" id="KW-1134">Transmembrane beta strand</keyword>
<comment type="caution">
    <text evidence="9">The sequence shown here is derived from an EMBL/GenBank/DDBJ whole genome shotgun (WGS) entry which is preliminary data.</text>
</comment>
<dbReference type="AlphaFoldDB" id="A0A413IQH7"/>
<comment type="similarity">
    <text evidence="7">Belongs to the TonB-dependent receptor family.</text>
</comment>
<evidence type="ECO:0000256" key="7">
    <source>
        <dbReference type="PROSITE-ProRule" id="PRU01360"/>
    </source>
</evidence>
<dbReference type="SUPFAM" id="SSF49464">
    <property type="entry name" value="Carboxypeptidase regulatory domain-like"/>
    <property type="match status" value="1"/>
</dbReference>
<evidence type="ECO:0000256" key="2">
    <source>
        <dbReference type="ARBA" id="ARBA00022448"/>
    </source>
</evidence>
<dbReference type="InterPro" id="IPR036942">
    <property type="entry name" value="Beta-barrel_TonB_sf"/>
</dbReference>
<proteinExistence type="inferred from homology"/>
<dbReference type="NCBIfam" id="TIGR04056">
    <property type="entry name" value="OMP_RagA_SusC"/>
    <property type="match status" value="1"/>
</dbReference>
<keyword evidence="2 7" id="KW-0813">Transport</keyword>
<dbReference type="InterPro" id="IPR008969">
    <property type="entry name" value="CarboxyPept-like_regulatory"/>
</dbReference>
<dbReference type="InterPro" id="IPR012910">
    <property type="entry name" value="Plug_dom"/>
</dbReference>
<dbReference type="OrthoDB" id="668629at2"/>
<keyword evidence="4 7" id="KW-0812">Transmembrane</keyword>
<dbReference type="InterPro" id="IPR039426">
    <property type="entry name" value="TonB-dep_rcpt-like"/>
</dbReference>
<dbReference type="Gene3D" id="2.60.40.1120">
    <property type="entry name" value="Carboxypeptidase-like, regulatory domain"/>
    <property type="match status" value="1"/>
</dbReference>
<sequence>MKKNRDLDIGSWPDIVWKMYLTMKICVCLLILGLSTVSARTHSQTRLTLDAKNKTLPEIFQEITRLSGYEFMYSSNELRHVGKVSVQVEDRDLSDILAECLKNTGLWYRLEDDVIVISPKLVAPQEAGKELTVTGTVKDKGGMPLPGVTILLKGTQLGGVTDADGKFRLTLPDNREHVLIFSFVGMKIKEIRVNDAKPLMVVMEEDATEMDEVVVTGIFKKARESYTGSVSTVTNEQLKLFRGQNLLQTLKNIDVSINLTEDNYSGSNPNTLPQINIRGNSSLPMSVSEYNALADNSVNTPLIIMDGFEIGLERLMDYNDEEIESINILKDAAATAIYGSRGANGVIVVVTKKPEAGKMRVNAEVGVNLEIPDLTSYDMLNAAEKLQLEWDLGLYNMDSPSSDMTYKNTYARRLREVVGGTDVDWLSKPLRVGSGMRYNLRLEGGSREFRWSISGAYNDTRGAMKDSYRSNFNGSITLMYSVKNLIFRNSTTYGLSRSSESKYGTFSDYVKQQPYNSPYDANGKLVKTFEHFSGSPGQTGEANPLYDATLNSFNKSGYTSLSNNFSVEWQVLKGLTLRGQVGISSTDNTSDYFLPAEHTFFQSAEYKTTDGFLRRGQYKYSTGKGNNYDGSINLAYSETLADKHQIYLGVDYSLRERNNRSYSFDAEGFMDEDVHFLASARQYQENGKPGGNQSTMRSMGLAANLNYIYNNRYYADFSLRVDGNSSFGSKKKYGTFWSSGIGWNVHNEKFMEGFCMNVLRLKASYGQTGSQQGSTGASTLYNILTDNYYMNWTIAELQNLGNPYLTWQTTDEFNFGVEFGLWQSRFKGEFNVYSKKTSNLLSNMDLPHSTGFSSYVDNVGEVKNTGWEASASVYLMRNAERDMTWMVTGQLAYNKNIVSKLSEAIKEQTESYLQSNVDVANLFYEGRPQNGLYVVRSLGIDPSNGEEVFLDKNGNRTDTWQPSDKVYVGQTEARYRGIANTMFMWKGLTVNLSAGFHWGGKQYNSTLVDRVEVSINTVKNRNVDARALYERWQKPGDIVSFRKFDDNTTRASSRFVMPDKVFQIQSVSVQYRWDNDWIKKNLHASSLTFGVNMSDLLYVSTVKRERGTSYPFAHNIQASIKFLF</sequence>
<dbReference type="InterPro" id="IPR023996">
    <property type="entry name" value="TonB-dep_OMP_SusC/RagA"/>
</dbReference>
<reference evidence="9 10" key="1">
    <citation type="submission" date="2018-08" db="EMBL/GenBank/DDBJ databases">
        <title>A genome reference for cultivated species of the human gut microbiota.</title>
        <authorList>
            <person name="Zou Y."/>
            <person name="Xue W."/>
            <person name="Luo G."/>
        </authorList>
    </citation>
    <scope>NUCLEOTIDE SEQUENCE [LARGE SCALE GENOMIC DNA]</scope>
    <source>
        <strain evidence="9 10">OF02-7</strain>
    </source>
</reference>
<dbReference type="EMBL" id="QSCR01000006">
    <property type="protein sequence ID" value="RGY19519.1"/>
    <property type="molecule type" value="Genomic_DNA"/>
</dbReference>
<protein>
    <submittedName>
        <fullName evidence="9">SusC/RagA family TonB-linked outer membrane protein</fullName>
    </submittedName>
</protein>
<name>A0A413IQH7_9BACT</name>
<dbReference type="PROSITE" id="PS52016">
    <property type="entry name" value="TONB_DEPENDENT_REC_3"/>
    <property type="match status" value="1"/>
</dbReference>
<dbReference type="InterPro" id="IPR037066">
    <property type="entry name" value="Plug_dom_sf"/>
</dbReference>
<evidence type="ECO:0000259" key="8">
    <source>
        <dbReference type="Pfam" id="PF07715"/>
    </source>
</evidence>
<dbReference type="Pfam" id="PF07715">
    <property type="entry name" value="Plug"/>
    <property type="match status" value="1"/>
</dbReference>
<evidence type="ECO:0000256" key="4">
    <source>
        <dbReference type="ARBA" id="ARBA00022692"/>
    </source>
</evidence>